<reference evidence="1 2" key="1">
    <citation type="journal article" date="2018" name="Mol. Biol. Evol.">
        <title>Broad Genomic Sampling Reveals a Smut Pathogenic Ancestry of the Fungal Clade Ustilaginomycotina.</title>
        <authorList>
            <person name="Kijpornyongpan T."/>
            <person name="Mondo S.J."/>
            <person name="Barry K."/>
            <person name="Sandor L."/>
            <person name="Lee J."/>
            <person name="Lipzen A."/>
            <person name="Pangilinan J."/>
            <person name="LaButti K."/>
            <person name="Hainaut M."/>
            <person name="Henrissat B."/>
            <person name="Grigoriev I.V."/>
            <person name="Spatafora J.W."/>
            <person name="Aime M.C."/>
        </authorList>
    </citation>
    <scope>NUCLEOTIDE SEQUENCE [LARGE SCALE GENOMIC DNA]</scope>
    <source>
        <strain evidence="1 2">SA 807</strain>
    </source>
</reference>
<accession>A0ACD0P5K3</accession>
<evidence type="ECO:0000313" key="1">
    <source>
        <dbReference type="EMBL" id="PWN53229.1"/>
    </source>
</evidence>
<name>A0ACD0P5K3_9BASI</name>
<protein>
    <submittedName>
        <fullName evidence="1">Uncharacterized protein</fullName>
    </submittedName>
</protein>
<evidence type="ECO:0000313" key="2">
    <source>
        <dbReference type="Proteomes" id="UP000245626"/>
    </source>
</evidence>
<sequence length="589" mass="65339">MGGRDQSLKSSDEKIINGAEEEEEKEEEEQVEAGVIRVDKDRQLRPGSIKGLVKEEEEEEEAIADPASSSQHLTKYTKALLLSAEDESVRSEKFETTKWELWAFYIYYIGNSGLGPFNFGPSQFQNLLYQQANILGEGNCGGDGQADCRLNFAGSDRTVQSVVLLCNGLSFAIQCVLFLLIGSFADFGTFRPYILMVSTVICIAISFGWLGVEDPSQWRIGIALYMIGLITYQLSLSYWTAAFPGLARNLPEMRKAREDLVSVPPTISEEEYEAKDSLTKNRVSNVAFAVCSAGELLVLAVMQGMLVGIHADRDESSNTKALSAVIAFSAGVWALCAIPWFATEKRRPGQKLPPGTTYLTAGLKQALLAAKHLIKLRQTLLYLVFYFLFSDALNTSVTVISTIQNDLVSFSTTKLNLLLIVGIAAQAVGIYGFWLIQKRWQLSTLYMLSWVILFTLILQVWGFVGIFTSSFGFHRVWEIYAYQAYYGLLVCPWYAYSQTMISQVCPKGYEFMFFSLFSLVGKTSAFIGPFVTQAISDRTGNASSPFYFLLSLGVVSTALLLPLDVRKSSLEQASFLAGEMEDKGQEGEL</sequence>
<gene>
    <name evidence="1" type="ORF">IE53DRAFT_310603</name>
</gene>
<organism evidence="1 2">
    <name type="scientific">Violaceomyces palustris</name>
    <dbReference type="NCBI Taxonomy" id="1673888"/>
    <lineage>
        <taxon>Eukaryota</taxon>
        <taxon>Fungi</taxon>
        <taxon>Dikarya</taxon>
        <taxon>Basidiomycota</taxon>
        <taxon>Ustilaginomycotina</taxon>
        <taxon>Ustilaginomycetes</taxon>
        <taxon>Violaceomycetales</taxon>
        <taxon>Violaceomycetaceae</taxon>
        <taxon>Violaceomyces</taxon>
    </lineage>
</organism>
<proteinExistence type="predicted"/>
<dbReference type="Proteomes" id="UP000245626">
    <property type="component" value="Unassembled WGS sequence"/>
</dbReference>
<dbReference type="EMBL" id="KZ819735">
    <property type="protein sequence ID" value="PWN53229.1"/>
    <property type="molecule type" value="Genomic_DNA"/>
</dbReference>
<keyword evidence="2" id="KW-1185">Reference proteome</keyword>